<evidence type="ECO:0000256" key="9">
    <source>
        <dbReference type="SAM" id="MobiDB-lite"/>
    </source>
</evidence>
<feature type="chain" id="PRO_5037507763" description="Sensor-like histidine kinase SenX3" evidence="11">
    <location>
        <begin position="33"/>
        <end position="603"/>
    </location>
</feature>
<dbReference type="InterPro" id="IPR003661">
    <property type="entry name" value="HisK_dim/P_dom"/>
</dbReference>
<accession>A0A919JHE2</accession>
<dbReference type="InterPro" id="IPR003594">
    <property type="entry name" value="HATPase_dom"/>
</dbReference>
<dbReference type="GO" id="GO:0005886">
    <property type="term" value="C:plasma membrane"/>
    <property type="evidence" value="ECO:0007669"/>
    <property type="project" value="UniProtKB-SubCell"/>
</dbReference>
<keyword evidence="10" id="KW-0812">Transmembrane</keyword>
<dbReference type="InterPro" id="IPR036097">
    <property type="entry name" value="HisK_dim/P_sf"/>
</dbReference>
<evidence type="ECO:0000256" key="6">
    <source>
        <dbReference type="ARBA" id="ARBA00022777"/>
    </source>
</evidence>
<dbReference type="PANTHER" id="PTHR42878:SF15">
    <property type="entry name" value="BACTERIOPHYTOCHROME"/>
    <property type="match status" value="1"/>
</dbReference>
<evidence type="ECO:0000256" key="2">
    <source>
        <dbReference type="ARBA" id="ARBA00004236"/>
    </source>
</evidence>
<keyword evidence="5" id="KW-0808">Transferase</keyword>
<evidence type="ECO:0000256" key="10">
    <source>
        <dbReference type="SAM" id="Phobius"/>
    </source>
</evidence>
<dbReference type="PRINTS" id="PR00344">
    <property type="entry name" value="BCTRLSENSOR"/>
</dbReference>
<dbReference type="InterPro" id="IPR004358">
    <property type="entry name" value="Sig_transdc_His_kin-like_C"/>
</dbReference>
<dbReference type="Pfam" id="PF02518">
    <property type="entry name" value="HATPase_c"/>
    <property type="match status" value="1"/>
</dbReference>
<evidence type="ECO:0000256" key="4">
    <source>
        <dbReference type="ARBA" id="ARBA00022553"/>
    </source>
</evidence>
<evidence type="ECO:0000256" key="3">
    <source>
        <dbReference type="ARBA" id="ARBA00012438"/>
    </source>
</evidence>
<feature type="signal peptide" evidence="11">
    <location>
        <begin position="1"/>
        <end position="32"/>
    </location>
</feature>
<feature type="transmembrane region" description="Helical" evidence="10">
    <location>
        <begin position="270"/>
        <end position="292"/>
    </location>
</feature>
<keyword evidence="6" id="KW-0418">Kinase</keyword>
<organism evidence="13 14">
    <name type="scientific">Actinoplanes nipponensis</name>
    <dbReference type="NCBI Taxonomy" id="135950"/>
    <lineage>
        <taxon>Bacteria</taxon>
        <taxon>Bacillati</taxon>
        <taxon>Actinomycetota</taxon>
        <taxon>Actinomycetes</taxon>
        <taxon>Micromonosporales</taxon>
        <taxon>Micromonosporaceae</taxon>
        <taxon>Actinoplanes</taxon>
    </lineage>
</organism>
<keyword evidence="7" id="KW-0902">Two-component regulatory system</keyword>
<proteinExistence type="predicted"/>
<dbReference type="Gene3D" id="3.30.565.10">
    <property type="entry name" value="Histidine kinase-like ATPase, C-terminal domain"/>
    <property type="match status" value="1"/>
</dbReference>
<feature type="region of interest" description="Disordered" evidence="9">
    <location>
        <begin position="321"/>
        <end position="357"/>
    </location>
</feature>
<feature type="domain" description="Histidine kinase" evidence="12">
    <location>
        <begin position="373"/>
        <end position="588"/>
    </location>
</feature>
<dbReference type="Pfam" id="PF00512">
    <property type="entry name" value="HisKA"/>
    <property type="match status" value="1"/>
</dbReference>
<gene>
    <name evidence="13" type="ORF">Ani05nite_03580</name>
</gene>
<keyword evidence="10" id="KW-0472">Membrane</keyword>
<dbReference type="PROSITE" id="PS50109">
    <property type="entry name" value="HIS_KIN"/>
    <property type="match status" value="1"/>
</dbReference>
<evidence type="ECO:0000256" key="8">
    <source>
        <dbReference type="ARBA" id="ARBA00039401"/>
    </source>
</evidence>
<dbReference type="Gene3D" id="1.10.287.130">
    <property type="match status" value="1"/>
</dbReference>
<dbReference type="CDD" id="cd00082">
    <property type="entry name" value="HisKA"/>
    <property type="match status" value="1"/>
</dbReference>
<dbReference type="SUPFAM" id="SSF47384">
    <property type="entry name" value="Homodimeric domain of signal transducing histidine kinase"/>
    <property type="match status" value="1"/>
</dbReference>
<dbReference type="GO" id="GO:0000155">
    <property type="term" value="F:phosphorelay sensor kinase activity"/>
    <property type="evidence" value="ECO:0007669"/>
    <property type="project" value="InterPro"/>
</dbReference>
<evidence type="ECO:0000256" key="7">
    <source>
        <dbReference type="ARBA" id="ARBA00023012"/>
    </source>
</evidence>
<comment type="caution">
    <text evidence="13">The sequence shown here is derived from an EMBL/GenBank/DDBJ whole genome shotgun (WGS) entry which is preliminary data.</text>
</comment>
<dbReference type="GO" id="GO:0030295">
    <property type="term" value="F:protein kinase activator activity"/>
    <property type="evidence" value="ECO:0007669"/>
    <property type="project" value="TreeGrafter"/>
</dbReference>
<evidence type="ECO:0000256" key="1">
    <source>
        <dbReference type="ARBA" id="ARBA00000085"/>
    </source>
</evidence>
<dbReference type="GO" id="GO:0000156">
    <property type="term" value="F:phosphorelay response regulator activity"/>
    <property type="evidence" value="ECO:0007669"/>
    <property type="project" value="TreeGrafter"/>
</dbReference>
<keyword evidence="11" id="KW-0732">Signal</keyword>
<protein>
    <recommendedName>
        <fullName evidence="8">Sensor-like histidine kinase SenX3</fullName>
        <ecNumber evidence="3">2.7.13.3</ecNumber>
    </recommendedName>
</protein>
<keyword evidence="14" id="KW-1185">Reference proteome</keyword>
<dbReference type="Proteomes" id="UP000647172">
    <property type="component" value="Unassembled WGS sequence"/>
</dbReference>
<comment type="subcellular location">
    <subcellularLocation>
        <location evidence="2">Cell membrane</location>
    </subcellularLocation>
</comment>
<dbReference type="SMART" id="SM00388">
    <property type="entry name" value="HisKA"/>
    <property type="match status" value="1"/>
</dbReference>
<evidence type="ECO:0000256" key="5">
    <source>
        <dbReference type="ARBA" id="ARBA00022679"/>
    </source>
</evidence>
<dbReference type="InterPro" id="IPR005467">
    <property type="entry name" value="His_kinase_dom"/>
</dbReference>
<reference evidence="13" key="1">
    <citation type="submission" date="2021-01" db="EMBL/GenBank/DDBJ databases">
        <title>Whole genome shotgun sequence of Actinoplanes nipponensis NBRC 14063.</title>
        <authorList>
            <person name="Komaki H."/>
            <person name="Tamura T."/>
        </authorList>
    </citation>
    <scope>NUCLEOTIDE SEQUENCE</scope>
    <source>
        <strain evidence="13">NBRC 14063</strain>
    </source>
</reference>
<dbReference type="GO" id="GO:0007234">
    <property type="term" value="P:osmosensory signaling via phosphorelay pathway"/>
    <property type="evidence" value="ECO:0007669"/>
    <property type="project" value="TreeGrafter"/>
</dbReference>
<dbReference type="InterPro" id="IPR036890">
    <property type="entry name" value="HATPase_C_sf"/>
</dbReference>
<evidence type="ECO:0000256" key="11">
    <source>
        <dbReference type="SAM" id="SignalP"/>
    </source>
</evidence>
<comment type="catalytic activity">
    <reaction evidence="1">
        <text>ATP + protein L-histidine = ADP + protein N-phospho-L-histidine.</text>
        <dbReference type="EC" id="2.7.13.3"/>
    </reaction>
</comment>
<evidence type="ECO:0000259" key="12">
    <source>
        <dbReference type="PROSITE" id="PS50109"/>
    </source>
</evidence>
<keyword evidence="4" id="KW-0597">Phosphoprotein</keyword>
<dbReference type="InterPro" id="IPR050351">
    <property type="entry name" value="BphY/WalK/GraS-like"/>
</dbReference>
<dbReference type="SUPFAM" id="SSF55874">
    <property type="entry name" value="ATPase domain of HSP90 chaperone/DNA topoisomerase II/histidine kinase"/>
    <property type="match status" value="1"/>
</dbReference>
<dbReference type="PANTHER" id="PTHR42878">
    <property type="entry name" value="TWO-COMPONENT HISTIDINE KINASE"/>
    <property type="match status" value="1"/>
</dbReference>
<evidence type="ECO:0000313" key="14">
    <source>
        <dbReference type="Proteomes" id="UP000647172"/>
    </source>
</evidence>
<sequence>MNIRKVLGSPGRRGVALAATVLTLGLGTGAGAAAGLTAAAGDAGTAALALRTASVRGALDTTFQRYADTMQDLAAAAARPAAALAPTLSRVAAAHLPGAHQIIVVGADRTVRARQTLDGSIPAGPPALAAGPELARGLELARQSGRLVAGPAHVLPADRGLPPAHRQPAFEFVAPVHDGEFLGWVVLAVRAPDLLRESLQAAGVTGVATVLTETSPDGVTREVARWAEGGEPVGHTSGTADLTPAAHTWQIRVRPTTALISAARAAAAPLTLLGAVLVSGLCAALLLVTDLGRRRAEARARRAAAGRRRDLDAHRAELDRQRAELERHRDDLAEQRAGLDRRSAAEQELRERAAAAEQRLREREAELSGFAVAAADHLHAPLHTVAGFTELLLEDTGPQLDPAARGFLDRIAGSTARMLAVVDDLQTYATANDAALKLEPVDAGGLALGVVAGHLDGAGGERPSIDVGDLPVVTADAELIGEVLGQLVDNAIRFVRHGTAARVTVAARAHAPGWWRVEVADRGIGVPEEERTRIFAPFHRAPAAEGFPGTGLGLAVCRRIVALHGGELGVEPNPGGGSVFWFTVAAAPVAAAAGPELQAADRS</sequence>
<evidence type="ECO:0000313" key="13">
    <source>
        <dbReference type="EMBL" id="GIE46824.1"/>
    </source>
</evidence>
<dbReference type="SMART" id="SM00387">
    <property type="entry name" value="HATPase_c"/>
    <property type="match status" value="1"/>
</dbReference>
<dbReference type="AlphaFoldDB" id="A0A919JHE2"/>
<dbReference type="EMBL" id="BOMQ01000008">
    <property type="protein sequence ID" value="GIE46824.1"/>
    <property type="molecule type" value="Genomic_DNA"/>
</dbReference>
<name>A0A919JHE2_9ACTN</name>
<dbReference type="RefSeq" id="WP_203763545.1">
    <property type="nucleotide sequence ID" value="NZ_BOMQ01000008.1"/>
</dbReference>
<dbReference type="EC" id="2.7.13.3" evidence="3"/>
<keyword evidence="10" id="KW-1133">Transmembrane helix</keyword>